<comment type="caution">
    <text evidence="3">The sequence shown here is derived from an EMBL/GenBank/DDBJ whole genome shotgun (WGS) entry which is preliminary data.</text>
</comment>
<proteinExistence type="predicted"/>
<reference evidence="3 4" key="1">
    <citation type="submission" date="2016-01" db="EMBL/GenBank/DDBJ databases">
        <authorList>
            <person name="Oliw E.H."/>
        </authorList>
    </citation>
    <scope>NUCLEOTIDE SEQUENCE [LARGE SCALE GENOMIC DNA]</scope>
    <source>
        <strain evidence="3 4">MJR8628B</strain>
    </source>
</reference>
<accession>A0A133KT18</accession>
<feature type="transmembrane region" description="Helical" evidence="2">
    <location>
        <begin position="46"/>
        <end position="64"/>
    </location>
</feature>
<dbReference type="EMBL" id="LRPO01000006">
    <property type="protein sequence ID" value="KWZ82656.1"/>
    <property type="molecule type" value="Genomic_DNA"/>
</dbReference>
<feature type="region of interest" description="Disordered" evidence="1">
    <location>
        <begin position="108"/>
        <end position="136"/>
    </location>
</feature>
<dbReference type="PATRIC" id="fig|1681.53.peg.201"/>
<feature type="compositionally biased region" description="Polar residues" evidence="1">
    <location>
        <begin position="114"/>
        <end position="130"/>
    </location>
</feature>
<protein>
    <submittedName>
        <fullName evidence="3">Uncharacterized protein</fullName>
    </submittedName>
</protein>
<gene>
    <name evidence="3" type="ORF">HMPREF3196_00206</name>
</gene>
<name>A0A133KT18_BIFBI</name>
<sequence length="136" mass="14006">MYAGILIFILVSASHEMDVVRSTASQPGLNLANDLSFSLVPSYGMYAIIAGTLFMFVGAIVSVVNRSHARRAAFASPAPANPPAVAYGGMPTQNYGAAPGAGAAYQQPAVPYSAQPQNPAGGTPNTMLPMTPSPQH</sequence>
<dbReference type="AlphaFoldDB" id="A0A133KT18"/>
<keyword evidence="2" id="KW-1133">Transmembrane helix</keyword>
<organism evidence="3 4">
    <name type="scientific">Bifidobacterium bifidum</name>
    <dbReference type="NCBI Taxonomy" id="1681"/>
    <lineage>
        <taxon>Bacteria</taxon>
        <taxon>Bacillati</taxon>
        <taxon>Actinomycetota</taxon>
        <taxon>Actinomycetes</taxon>
        <taxon>Bifidobacteriales</taxon>
        <taxon>Bifidobacteriaceae</taxon>
        <taxon>Bifidobacterium</taxon>
    </lineage>
</organism>
<keyword evidence="2" id="KW-0472">Membrane</keyword>
<dbReference type="Proteomes" id="UP000070092">
    <property type="component" value="Unassembled WGS sequence"/>
</dbReference>
<keyword evidence="2" id="KW-0812">Transmembrane</keyword>
<evidence type="ECO:0000313" key="4">
    <source>
        <dbReference type="Proteomes" id="UP000070092"/>
    </source>
</evidence>
<evidence type="ECO:0000256" key="1">
    <source>
        <dbReference type="SAM" id="MobiDB-lite"/>
    </source>
</evidence>
<evidence type="ECO:0000256" key="2">
    <source>
        <dbReference type="SAM" id="Phobius"/>
    </source>
</evidence>
<evidence type="ECO:0000313" key="3">
    <source>
        <dbReference type="EMBL" id="KWZ82656.1"/>
    </source>
</evidence>